<dbReference type="PROSITE" id="PS00028">
    <property type="entry name" value="ZINC_FINGER_C2H2_1"/>
    <property type="match status" value="1"/>
</dbReference>
<gene>
    <name evidence="4" type="ORF">L915_13995</name>
</gene>
<name>W2GDK1_PHYNI</name>
<feature type="compositionally biased region" description="Basic and acidic residues" evidence="2">
    <location>
        <begin position="362"/>
        <end position="372"/>
    </location>
</feature>
<feature type="compositionally biased region" description="Basic residues" evidence="2">
    <location>
        <begin position="352"/>
        <end position="361"/>
    </location>
</feature>
<feature type="compositionally biased region" description="Basic and acidic residues" evidence="2">
    <location>
        <begin position="475"/>
        <end position="491"/>
    </location>
</feature>
<accession>W2GDK1</accession>
<organism evidence="4">
    <name type="scientific">Phytophthora nicotianae</name>
    <name type="common">Potato buckeye rot agent</name>
    <name type="synonym">Phytophthora parasitica</name>
    <dbReference type="NCBI Taxonomy" id="4792"/>
    <lineage>
        <taxon>Eukaryota</taxon>
        <taxon>Sar</taxon>
        <taxon>Stramenopiles</taxon>
        <taxon>Oomycota</taxon>
        <taxon>Peronosporomycetes</taxon>
        <taxon>Peronosporales</taxon>
        <taxon>Peronosporaceae</taxon>
        <taxon>Phytophthora</taxon>
    </lineage>
</organism>
<feature type="compositionally biased region" description="Acidic residues" evidence="2">
    <location>
        <begin position="492"/>
        <end position="506"/>
    </location>
</feature>
<evidence type="ECO:0000313" key="4">
    <source>
        <dbReference type="EMBL" id="ETK80306.1"/>
    </source>
</evidence>
<protein>
    <recommendedName>
        <fullName evidence="3">C2H2-type domain-containing protein</fullName>
    </recommendedName>
</protein>
<proteinExistence type="predicted"/>
<feature type="region of interest" description="Disordered" evidence="2">
    <location>
        <begin position="1"/>
        <end position="23"/>
    </location>
</feature>
<dbReference type="GO" id="GO:0008270">
    <property type="term" value="F:zinc ion binding"/>
    <property type="evidence" value="ECO:0007669"/>
    <property type="project" value="UniProtKB-KW"/>
</dbReference>
<feature type="compositionally biased region" description="Acidic residues" evidence="2">
    <location>
        <begin position="431"/>
        <end position="442"/>
    </location>
</feature>
<reference evidence="4" key="1">
    <citation type="submission" date="2013-11" db="EMBL/GenBank/DDBJ databases">
        <title>The Genome Sequence of Phytophthora parasitica CJ02B3.</title>
        <authorList>
            <consortium name="The Broad Institute Genomics Platform"/>
            <person name="Russ C."/>
            <person name="Tyler B."/>
            <person name="Panabieres F."/>
            <person name="Shan W."/>
            <person name="Tripathy S."/>
            <person name="Grunwald N."/>
            <person name="Machado M."/>
            <person name="Johnson C.S."/>
            <person name="Arredondo F."/>
            <person name="Hong C."/>
            <person name="Coffey M."/>
            <person name="Young S.K."/>
            <person name="Zeng Q."/>
            <person name="Gargeya S."/>
            <person name="Fitzgerald M."/>
            <person name="Abouelleil A."/>
            <person name="Alvarado L."/>
            <person name="Chapman S.B."/>
            <person name="Gainer-Dewar J."/>
            <person name="Goldberg J."/>
            <person name="Griggs A."/>
            <person name="Gujja S."/>
            <person name="Hansen M."/>
            <person name="Howarth C."/>
            <person name="Imamovic A."/>
            <person name="Ireland A."/>
            <person name="Larimer J."/>
            <person name="McCowan C."/>
            <person name="Murphy C."/>
            <person name="Pearson M."/>
            <person name="Poon T.W."/>
            <person name="Priest M."/>
            <person name="Roberts A."/>
            <person name="Saif S."/>
            <person name="Shea T."/>
            <person name="Sykes S."/>
            <person name="Wortman J."/>
            <person name="Nusbaum C."/>
            <person name="Birren B."/>
        </authorList>
    </citation>
    <scope>NUCLEOTIDE SEQUENCE [LARGE SCALE GENOMIC DNA]</scope>
    <source>
        <strain evidence="4">CJ02B3</strain>
    </source>
</reference>
<feature type="compositionally biased region" description="Basic and acidic residues" evidence="2">
    <location>
        <begin position="7"/>
        <end position="22"/>
    </location>
</feature>
<dbReference type="Proteomes" id="UP000053236">
    <property type="component" value="Unassembled WGS sequence"/>
</dbReference>
<feature type="compositionally biased region" description="Basic and acidic residues" evidence="2">
    <location>
        <begin position="416"/>
        <end position="430"/>
    </location>
</feature>
<keyword evidence="1" id="KW-0479">Metal-binding</keyword>
<feature type="region of interest" description="Disordered" evidence="2">
    <location>
        <begin position="345"/>
        <end position="615"/>
    </location>
</feature>
<dbReference type="EMBL" id="KI687732">
    <property type="protein sequence ID" value="ETK80306.1"/>
    <property type="molecule type" value="Genomic_DNA"/>
</dbReference>
<sequence length="615" mass="69571">MPRAKSTPRDEVPAPGSDDRGPDIVNLMDIPVTSPIPILRLKTLSHLRRTAAERKRSKKTRELEERLAYGKDELKRLQKLKRRRSTNGLPISTTSFPDLMDNLPQLQEMDEEFHVGKNLRFPCECRSCKHLKRWSSILQPYRCTSASCKIAFESFTDMYEHQLEVHGGLDPRSNRVVNDTFRQQRGMLAYPPPTVYAAQQFMVPSRPPTPWKSMKELDEEAKIVRKKLVDYNQQYETPYKLFDMGYKLVKKNGWKEVQWQYQIAMEHFYSGFKFPASSRRFRDGCPSVERGRNWLTSTDREDARVLQPFSLGDKTDVEPEFVLIDTKRDQEMQKKLIELSDDSADDILPTRGRTRRKKKTFKKDDDVEMKTQEDDDDSIKLKASGGGEANTINESKVFEFDSDSDVSVKSEVNTEGELKSSRTANARDSDSSSDGDSEEELELKDSRGDDSNNDSDSGSDRDSELKSTGAAGACDSDHGKELEVKVSKDSADETVSDTESSNDDEIDVRASKGGNDDLVSDSDSSSDDKVELNVVANTVTDSDNESKSDIDTDDDPNFSKTKLVHEVTSSSEDSDSDTDVETNLAQDESSQFVSDTDSERDEEHKTLNSQDDIFN</sequence>
<evidence type="ECO:0000256" key="2">
    <source>
        <dbReference type="SAM" id="MobiDB-lite"/>
    </source>
</evidence>
<dbReference type="AlphaFoldDB" id="W2GDK1"/>
<keyword evidence="1" id="KW-0862">Zinc</keyword>
<dbReference type="VEuPathDB" id="FungiDB:PPTG_14426"/>
<keyword evidence="1" id="KW-0863">Zinc-finger</keyword>
<evidence type="ECO:0000256" key="1">
    <source>
        <dbReference type="PROSITE-ProRule" id="PRU00042"/>
    </source>
</evidence>
<evidence type="ECO:0000259" key="3">
    <source>
        <dbReference type="PROSITE" id="PS50157"/>
    </source>
</evidence>
<feature type="domain" description="C2H2-type" evidence="3">
    <location>
        <begin position="141"/>
        <end position="171"/>
    </location>
</feature>
<dbReference type="PROSITE" id="PS50157">
    <property type="entry name" value="ZINC_FINGER_C2H2_2"/>
    <property type="match status" value="1"/>
</dbReference>
<dbReference type="InterPro" id="IPR013087">
    <property type="entry name" value="Znf_C2H2_type"/>
</dbReference>
<feature type="compositionally biased region" description="Polar residues" evidence="2">
    <location>
        <begin position="583"/>
        <end position="595"/>
    </location>
</feature>